<keyword evidence="3 6" id="KW-0812">Transmembrane</keyword>
<organism evidence="8 9">
    <name type="scientific">Capillimicrobium parvum</name>
    <dbReference type="NCBI Taxonomy" id="2884022"/>
    <lineage>
        <taxon>Bacteria</taxon>
        <taxon>Bacillati</taxon>
        <taxon>Actinomycetota</taxon>
        <taxon>Thermoleophilia</taxon>
        <taxon>Solirubrobacterales</taxon>
        <taxon>Capillimicrobiaceae</taxon>
        <taxon>Capillimicrobium</taxon>
    </lineage>
</organism>
<keyword evidence="2" id="KW-1003">Cell membrane</keyword>
<protein>
    <recommendedName>
        <fullName evidence="7">Major facilitator superfamily (MFS) profile domain-containing protein</fullName>
    </recommendedName>
</protein>
<dbReference type="CDD" id="cd06173">
    <property type="entry name" value="MFS_MefA_like"/>
    <property type="match status" value="1"/>
</dbReference>
<evidence type="ECO:0000256" key="6">
    <source>
        <dbReference type="SAM" id="Phobius"/>
    </source>
</evidence>
<feature type="domain" description="Major facilitator superfamily (MFS) profile" evidence="7">
    <location>
        <begin position="215"/>
        <end position="395"/>
    </location>
</feature>
<gene>
    <name evidence="8" type="ORF">DSM104329_04901</name>
</gene>
<dbReference type="AlphaFoldDB" id="A0A9E7C3D3"/>
<feature type="transmembrane region" description="Helical" evidence="6">
    <location>
        <begin position="368"/>
        <end position="385"/>
    </location>
</feature>
<dbReference type="PANTHER" id="PTHR23513">
    <property type="entry name" value="INTEGRAL MEMBRANE EFFLUX PROTEIN-RELATED"/>
    <property type="match status" value="1"/>
</dbReference>
<dbReference type="EMBL" id="CP087164">
    <property type="protein sequence ID" value="UGS38472.1"/>
    <property type="molecule type" value="Genomic_DNA"/>
</dbReference>
<dbReference type="InterPro" id="IPR011701">
    <property type="entry name" value="MFS"/>
</dbReference>
<evidence type="ECO:0000256" key="2">
    <source>
        <dbReference type="ARBA" id="ARBA00022475"/>
    </source>
</evidence>
<evidence type="ECO:0000256" key="5">
    <source>
        <dbReference type="ARBA" id="ARBA00023136"/>
    </source>
</evidence>
<keyword evidence="4 6" id="KW-1133">Transmembrane helix</keyword>
<dbReference type="InterPro" id="IPR036259">
    <property type="entry name" value="MFS_trans_sf"/>
</dbReference>
<name>A0A9E7C3D3_9ACTN</name>
<evidence type="ECO:0000313" key="8">
    <source>
        <dbReference type="EMBL" id="UGS38472.1"/>
    </source>
</evidence>
<dbReference type="Gene3D" id="1.20.1250.20">
    <property type="entry name" value="MFS general substrate transporter like domains"/>
    <property type="match status" value="1"/>
</dbReference>
<feature type="transmembrane region" description="Helical" evidence="6">
    <location>
        <begin position="164"/>
        <end position="183"/>
    </location>
</feature>
<dbReference type="KEGG" id="sbae:DSM104329_04901"/>
<dbReference type="PANTHER" id="PTHR23513:SF11">
    <property type="entry name" value="STAPHYLOFERRIN A TRANSPORTER"/>
    <property type="match status" value="1"/>
</dbReference>
<evidence type="ECO:0000313" key="9">
    <source>
        <dbReference type="Proteomes" id="UP001162834"/>
    </source>
</evidence>
<keyword evidence="9" id="KW-1185">Reference proteome</keyword>
<accession>A0A9E7C3D3</accession>
<dbReference type="PROSITE" id="PS50850">
    <property type="entry name" value="MFS"/>
    <property type="match status" value="1"/>
</dbReference>
<reference evidence="8" key="1">
    <citation type="journal article" date="2022" name="Int. J. Syst. Evol. Microbiol.">
        <title>Pseudomonas aegrilactucae sp. nov. and Pseudomonas morbosilactucae sp. nov., pathogens causing bacterial rot of lettuce in Japan.</title>
        <authorList>
            <person name="Sawada H."/>
            <person name="Fujikawa T."/>
            <person name="Satou M."/>
        </authorList>
    </citation>
    <scope>NUCLEOTIDE SEQUENCE</scope>
    <source>
        <strain evidence="8">0166_1</strain>
    </source>
</reference>
<feature type="transmembrane region" description="Helical" evidence="6">
    <location>
        <begin position="218"/>
        <end position="239"/>
    </location>
</feature>
<feature type="transmembrane region" description="Helical" evidence="6">
    <location>
        <begin position="38"/>
        <end position="59"/>
    </location>
</feature>
<feature type="transmembrane region" description="Helical" evidence="6">
    <location>
        <begin position="138"/>
        <end position="158"/>
    </location>
</feature>
<comment type="subcellular location">
    <subcellularLocation>
        <location evidence="1">Cell membrane</location>
        <topology evidence="1">Multi-pass membrane protein</topology>
    </subcellularLocation>
</comment>
<keyword evidence="5 6" id="KW-0472">Membrane</keyword>
<dbReference type="RefSeq" id="WP_259312493.1">
    <property type="nucleotide sequence ID" value="NZ_CP087164.1"/>
</dbReference>
<dbReference type="GO" id="GO:0005886">
    <property type="term" value="C:plasma membrane"/>
    <property type="evidence" value="ECO:0007669"/>
    <property type="project" value="UniProtKB-SubCell"/>
</dbReference>
<evidence type="ECO:0000256" key="1">
    <source>
        <dbReference type="ARBA" id="ARBA00004651"/>
    </source>
</evidence>
<evidence type="ECO:0000259" key="7">
    <source>
        <dbReference type="PROSITE" id="PS50850"/>
    </source>
</evidence>
<feature type="transmembrane region" description="Helical" evidence="6">
    <location>
        <begin position="80"/>
        <end position="103"/>
    </location>
</feature>
<dbReference type="GO" id="GO:0022857">
    <property type="term" value="F:transmembrane transporter activity"/>
    <property type="evidence" value="ECO:0007669"/>
    <property type="project" value="InterPro"/>
</dbReference>
<dbReference type="InterPro" id="IPR020846">
    <property type="entry name" value="MFS_dom"/>
</dbReference>
<dbReference type="Pfam" id="PF07690">
    <property type="entry name" value="MFS_1"/>
    <property type="match status" value="1"/>
</dbReference>
<feature type="transmembrane region" description="Helical" evidence="6">
    <location>
        <begin position="12"/>
        <end position="32"/>
    </location>
</feature>
<sequence length="395" mass="39635">MRVAGFPRLALSYAVNELGDNLGVVALAILVLDGTDSALATAGLFVCARFLPALAAPWLTARLDRRAVNRSLPALYVLEALAFAGLALIAGGTFALAAVLVLAFADGTLALTGRGISRAAVAALLLPHRALREGNALLNAAFAVTSAAGPAAAGILVGTAGAAAALWVDAASFALIAALLFVARDLPPAAAEDPGGAHWAARVREGVAAVRREPIRTLIAAQAVAFVFFFLVIPIEVVYAKETLDAGDVGYGVLLAAWGVGLVLGSAVFARVRERPTRLLVVGSTLLVGAGYIGLAAAPGIVLACVASVVGGTGNGVQWVSVLTAVQEALPEGLQARVVGLLESVAAAAPGAGFLAGGVLTALWSPRLAYLVAGAGVIVVAIAMARRIAPTARSG</sequence>
<evidence type="ECO:0000256" key="4">
    <source>
        <dbReference type="ARBA" id="ARBA00022989"/>
    </source>
</evidence>
<dbReference type="Proteomes" id="UP001162834">
    <property type="component" value="Chromosome"/>
</dbReference>
<proteinExistence type="predicted"/>
<feature type="transmembrane region" description="Helical" evidence="6">
    <location>
        <begin position="251"/>
        <end position="270"/>
    </location>
</feature>
<dbReference type="SUPFAM" id="SSF103473">
    <property type="entry name" value="MFS general substrate transporter"/>
    <property type="match status" value="1"/>
</dbReference>
<evidence type="ECO:0000256" key="3">
    <source>
        <dbReference type="ARBA" id="ARBA00022692"/>
    </source>
</evidence>
<feature type="transmembrane region" description="Helical" evidence="6">
    <location>
        <begin position="277"/>
        <end position="295"/>
    </location>
</feature>